<sequence>MTTWFRGTLTTRRILTLVATWAFLYLLFLWLGLHPQPLGLFGIVGFVMLAYSAYTSPQSPWPAPVWHRPSMSTRQPNRTDGRLRFIRRNLESAVDTQDKPNADLNARRLQELMREVTRDQLQASPGRQVNTLAELRSTLDGRATDLRAYLFADPAPHLRLRQLQDLVERIEHL</sequence>
<proteinExistence type="predicted"/>
<dbReference type="EMBL" id="VCQV01000005">
    <property type="protein sequence ID" value="TWP37657.1"/>
    <property type="molecule type" value="Genomic_DNA"/>
</dbReference>
<name>A0A563E551_9MICO</name>
<feature type="transmembrane region" description="Helical" evidence="1">
    <location>
        <begin position="12"/>
        <end position="31"/>
    </location>
</feature>
<reference evidence="2 3" key="2">
    <citation type="submission" date="2019-08" db="EMBL/GenBank/DDBJ databases">
        <title>Jejuicoccus antrihumi gen. nov., sp. nov., a new member of the family Dermacoccaceae isolated from a cave.</title>
        <authorList>
            <person name="Schumann P."/>
            <person name="Kim I.S."/>
        </authorList>
    </citation>
    <scope>NUCLEOTIDE SEQUENCE [LARGE SCALE GENOMIC DNA]</scope>
    <source>
        <strain evidence="2 3">C5-26</strain>
    </source>
</reference>
<evidence type="ECO:0000256" key="1">
    <source>
        <dbReference type="SAM" id="Phobius"/>
    </source>
</evidence>
<organism evidence="2 3">
    <name type="scientific">Leekyejoonella antrihumi</name>
    <dbReference type="NCBI Taxonomy" id="1660198"/>
    <lineage>
        <taxon>Bacteria</taxon>
        <taxon>Bacillati</taxon>
        <taxon>Actinomycetota</taxon>
        <taxon>Actinomycetes</taxon>
        <taxon>Micrococcales</taxon>
        <taxon>Dermacoccaceae</taxon>
        <taxon>Leekyejoonella</taxon>
    </lineage>
</organism>
<keyword evidence="1" id="KW-1133">Transmembrane helix</keyword>
<keyword evidence="1" id="KW-0812">Transmembrane</keyword>
<gene>
    <name evidence="2" type="ORF">FGL98_05465</name>
</gene>
<dbReference type="Proteomes" id="UP000320244">
    <property type="component" value="Unassembled WGS sequence"/>
</dbReference>
<reference evidence="2 3" key="1">
    <citation type="submission" date="2019-05" db="EMBL/GenBank/DDBJ databases">
        <authorList>
            <person name="Lee S.D."/>
        </authorList>
    </citation>
    <scope>NUCLEOTIDE SEQUENCE [LARGE SCALE GENOMIC DNA]</scope>
    <source>
        <strain evidence="2 3">C5-26</strain>
    </source>
</reference>
<dbReference type="RefSeq" id="WP_146315724.1">
    <property type="nucleotide sequence ID" value="NZ_VCQV01000005.1"/>
</dbReference>
<evidence type="ECO:0000313" key="3">
    <source>
        <dbReference type="Proteomes" id="UP000320244"/>
    </source>
</evidence>
<keyword evidence="1" id="KW-0472">Membrane</keyword>
<accession>A0A563E551</accession>
<keyword evidence="3" id="KW-1185">Reference proteome</keyword>
<dbReference type="AlphaFoldDB" id="A0A563E551"/>
<protein>
    <submittedName>
        <fullName evidence="2">Uncharacterized protein</fullName>
    </submittedName>
</protein>
<comment type="caution">
    <text evidence="2">The sequence shown here is derived from an EMBL/GenBank/DDBJ whole genome shotgun (WGS) entry which is preliminary data.</text>
</comment>
<evidence type="ECO:0000313" key="2">
    <source>
        <dbReference type="EMBL" id="TWP37657.1"/>
    </source>
</evidence>